<gene>
    <name evidence="6" type="ORF">F1559_001303</name>
</gene>
<dbReference type="InterPro" id="IPR023458">
    <property type="entry name" value="Met-tRNA_ligase_1"/>
</dbReference>
<evidence type="ECO:0000256" key="3">
    <source>
        <dbReference type="PROSITE-ProRule" id="PRU00209"/>
    </source>
</evidence>
<name>A0A7J7IGE0_9RHOD</name>
<dbReference type="PROSITE" id="PS50886">
    <property type="entry name" value="TRBD"/>
    <property type="match status" value="1"/>
</dbReference>
<evidence type="ECO:0000259" key="5">
    <source>
        <dbReference type="PROSITE" id="PS50886"/>
    </source>
</evidence>
<evidence type="ECO:0000256" key="2">
    <source>
        <dbReference type="ARBA" id="ARBA00022884"/>
    </source>
</evidence>
<proteinExistence type="predicted"/>
<dbReference type="AlphaFoldDB" id="A0A7J7IGE0"/>
<protein>
    <recommendedName>
        <fullName evidence="5">tRNA-binding domain-containing protein</fullName>
    </recommendedName>
</protein>
<keyword evidence="1 3" id="KW-0820">tRNA-binding</keyword>
<dbReference type="EMBL" id="VWRR01000011">
    <property type="protein sequence ID" value="KAF6002143.1"/>
    <property type="molecule type" value="Genomic_DNA"/>
</dbReference>
<feature type="compositionally biased region" description="Basic and acidic residues" evidence="4">
    <location>
        <begin position="276"/>
        <end position="285"/>
    </location>
</feature>
<evidence type="ECO:0000256" key="1">
    <source>
        <dbReference type="ARBA" id="ARBA00022555"/>
    </source>
</evidence>
<dbReference type="Proteomes" id="UP000530660">
    <property type="component" value="Unassembled WGS sequence"/>
</dbReference>
<evidence type="ECO:0000256" key="4">
    <source>
        <dbReference type="SAM" id="MobiDB-lite"/>
    </source>
</evidence>
<dbReference type="PANTHER" id="PTHR45765:SF1">
    <property type="entry name" value="METHIONINE--TRNA LIGASE, CYTOPLASMIC"/>
    <property type="match status" value="1"/>
</dbReference>
<reference evidence="6 7" key="1">
    <citation type="journal article" date="2020" name="J. Phycol.">
        <title>Comparative genome analysis reveals Cyanidiococcus gen. nov., a new extremophilic red algal genus sister to Cyanidioschyzon (Cyanidioschyzonaceae, Rhodophyta).</title>
        <authorList>
            <person name="Liu S.-L."/>
            <person name="Chiang Y.-R."/>
            <person name="Yoon H.S."/>
            <person name="Fu H.-Y."/>
        </authorList>
    </citation>
    <scope>NUCLEOTIDE SEQUENCE [LARGE SCALE GENOMIC DNA]</scope>
    <source>
        <strain evidence="6 7">THAL066</strain>
    </source>
</reference>
<accession>A0A7J7IGE0</accession>
<dbReference type="OrthoDB" id="19141at2759"/>
<dbReference type="Gene3D" id="2.40.50.140">
    <property type="entry name" value="Nucleic acid-binding proteins"/>
    <property type="match status" value="1"/>
</dbReference>
<dbReference type="InterPro" id="IPR012340">
    <property type="entry name" value="NA-bd_OB-fold"/>
</dbReference>
<evidence type="ECO:0000313" key="6">
    <source>
        <dbReference type="EMBL" id="KAF6002143.1"/>
    </source>
</evidence>
<dbReference type="PANTHER" id="PTHR45765">
    <property type="entry name" value="METHIONINE--TRNA LIGASE"/>
    <property type="match status" value="1"/>
</dbReference>
<dbReference type="GO" id="GO:0006431">
    <property type="term" value="P:methionyl-tRNA aminoacylation"/>
    <property type="evidence" value="ECO:0007669"/>
    <property type="project" value="TreeGrafter"/>
</dbReference>
<feature type="region of interest" description="Disordered" evidence="4">
    <location>
        <begin position="275"/>
        <end position="296"/>
    </location>
</feature>
<keyword evidence="2 3" id="KW-0694">RNA-binding</keyword>
<dbReference type="GO" id="GO:0000049">
    <property type="term" value="F:tRNA binding"/>
    <property type="evidence" value="ECO:0007669"/>
    <property type="project" value="UniProtKB-UniRule"/>
</dbReference>
<dbReference type="GO" id="GO:0017101">
    <property type="term" value="C:aminoacyl-tRNA synthetase multienzyme complex"/>
    <property type="evidence" value="ECO:0007669"/>
    <property type="project" value="TreeGrafter"/>
</dbReference>
<comment type="caution">
    <text evidence="6">The sequence shown here is derived from an EMBL/GenBank/DDBJ whole genome shotgun (WGS) entry which is preliminary data.</text>
</comment>
<dbReference type="GO" id="GO:0004825">
    <property type="term" value="F:methionine-tRNA ligase activity"/>
    <property type="evidence" value="ECO:0007669"/>
    <property type="project" value="InterPro"/>
</dbReference>
<keyword evidence="7" id="KW-1185">Reference proteome</keyword>
<sequence>MNASSTRSLRNWKRSIEQCRALPSKLDFAAVCPSVGWRISICRRQNRGISSNRTPVAVSDFRSWLWRPRSSAFWPWSSNHSWVQRSLRLSFGQIGLQHSDESNRLPKCFNQAQLADWKYGVNEFVFGKPQHLFKKIEPSLVEEFRKRFAGEATESAANANIGVAATDAELELDLRLGRISQCTVSEQSERLYHLVLDLGATNTPRHAAANLVDVFPSPSDLIGRLVVVCCNLEPAVLGGIRSEVMVLVAEKRARLSLLTVQGAQPAMVGALVVPQPEKDSTEQRTRRQQGSFPESLDRKGLQTRLKTLRVRSDGVVVWKQSRPLVVDREYGAAVDNRGPEAATTPPVPQYIIVAASSEDTAFWNNARIR</sequence>
<dbReference type="InterPro" id="IPR002547">
    <property type="entry name" value="tRNA-bd_dom"/>
</dbReference>
<dbReference type="GO" id="GO:0005829">
    <property type="term" value="C:cytosol"/>
    <property type="evidence" value="ECO:0007669"/>
    <property type="project" value="TreeGrafter"/>
</dbReference>
<feature type="domain" description="TRNA-binding" evidence="5">
    <location>
        <begin position="168"/>
        <end position="273"/>
    </location>
</feature>
<dbReference type="Pfam" id="PF01588">
    <property type="entry name" value="tRNA_bind"/>
    <property type="match status" value="1"/>
</dbReference>
<organism evidence="6 7">
    <name type="scientific">Cyanidiococcus yangmingshanensis</name>
    <dbReference type="NCBI Taxonomy" id="2690220"/>
    <lineage>
        <taxon>Eukaryota</taxon>
        <taxon>Rhodophyta</taxon>
        <taxon>Bangiophyceae</taxon>
        <taxon>Cyanidiales</taxon>
        <taxon>Cyanidiaceae</taxon>
        <taxon>Cyanidiococcus</taxon>
    </lineage>
</organism>
<dbReference type="SUPFAM" id="SSF50249">
    <property type="entry name" value="Nucleic acid-binding proteins"/>
    <property type="match status" value="1"/>
</dbReference>
<evidence type="ECO:0000313" key="7">
    <source>
        <dbReference type="Proteomes" id="UP000530660"/>
    </source>
</evidence>